<keyword evidence="1" id="KW-0677">Repeat</keyword>
<sequence>MALSKPLFFFHLKTLTLSTSFTRLLSFVTPEEPASERRRRKRRLRTNPPPPPPPQPQQQRIPSKTPINPNAPKIPEPLSALAGKRLNLHNEILNLIRVNDLDEASLLVRHSIYSNCKPTIFTCNAVLHALLRQSRYSDLLSLHRFITQASVAPTVITHNLLLDTALEHYRLLVKDDAPINPSPTTYRILTKGLVDNGKIDQAVELKDEMIDKGFCGPDAAVYNLIMSGFVKKEEPDRVIELFEEMKEKMGGGQVEDGIVYGNLMKGYFKKGMEAEAMGVYEEVLGEGSKVRFNAVSYNLVLEALTKNGKLEEAIGLFGRMMGEHYPPRKLTVNLGSFNVMVDGYCAAERFDDAIEVFRKMEEKRCTPDTLSYNNLIQQLGENKMVAEAEEFYREMGEREINPDEYTYVLLMEACFRVDRVDDAIGYFRKMVEVGLKPNANSYNKVMGGLVNVGRLDEAREFFDLMVEKEVKPNLLSYEMLAKAFVEAGRLDDALKAVKGILLDENLSFSDDMKELVEEALRKEGREEDMGKLYEEVEREKAEALARAEEEKARAEALAREEEEKKKAEAAAKEAAAARASAAAIELMSGQKKLLQSKEAKEEEAGPIASSSLRAYSDKVLENGGGEPQTLKEEEPKNETGETAEQVTSS</sequence>
<feature type="repeat" description="PPR" evidence="2">
    <location>
        <begin position="256"/>
        <end position="290"/>
    </location>
</feature>
<accession>A0A5P1ESX6</accession>
<dbReference type="EMBL" id="CM007385">
    <property type="protein sequence ID" value="ONK69148.1"/>
    <property type="molecule type" value="Genomic_DNA"/>
</dbReference>
<dbReference type="NCBIfam" id="TIGR00756">
    <property type="entry name" value="PPR"/>
    <property type="match status" value="7"/>
</dbReference>
<feature type="repeat" description="PPR" evidence="2">
    <location>
        <begin position="182"/>
        <end position="216"/>
    </location>
</feature>
<feature type="compositionally biased region" description="Basic and acidic residues" evidence="3">
    <location>
        <begin position="629"/>
        <end position="639"/>
    </location>
</feature>
<organism evidence="5 6">
    <name type="scientific">Asparagus officinalis</name>
    <name type="common">Garden asparagus</name>
    <dbReference type="NCBI Taxonomy" id="4686"/>
    <lineage>
        <taxon>Eukaryota</taxon>
        <taxon>Viridiplantae</taxon>
        <taxon>Streptophyta</taxon>
        <taxon>Embryophyta</taxon>
        <taxon>Tracheophyta</taxon>
        <taxon>Spermatophyta</taxon>
        <taxon>Magnoliopsida</taxon>
        <taxon>Liliopsida</taxon>
        <taxon>Asparagales</taxon>
        <taxon>Asparagaceae</taxon>
        <taxon>Asparagoideae</taxon>
        <taxon>Asparagus</taxon>
    </lineage>
</organism>
<dbReference type="Pfam" id="PF13812">
    <property type="entry name" value="PPR_3"/>
    <property type="match status" value="2"/>
</dbReference>
<dbReference type="OrthoDB" id="185373at2759"/>
<dbReference type="OMA" id="RQSKYSD"/>
<reference evidence="6" key="1">
    <citation type="journal article" date="2017" name="Nat. Commun.">
        <title>The asparagus genome sheds light on the origin and evolution of a young Y chromosome.</title>
        <authorList>
            <person name="Harkess A."/>
            <person name="Zhou J."/>
            <person name="Xu C."/>
            <person name="Bowers J.E."/>
            <person name="Van der Hulst R."/>
            <person name="Ayyampalayam S."/>
            <person name="Mercati F."/>
            <person name="Riccardi P."/>
            <person name="McKain M.R."/>
            <person name="Kakrana A."/>
            <person name="Tang H."/>
            <person name="Ray J."/>
            <person name="Groenendijk J."/>
            <person name="Arikit S."/>
            <person name="Mathioni S.M."/>
            <person name="Nakano M."/>
            <person name="Shan H."/>
            <person name="Telgmann-Rauber A."/>
            <person name="Kanno A."/>
            <person name="Yue Z."/>
            <person name="Chen H."/>
            <person name="Li W."/>
            <person name="Chen Y."/>
            <person name="Xu X."/>
            <person name="Zhang Y."/>
            <person name="Luo S."/>
            <person name="Chen H."/>
            <person name="Gao J."/>
            <person name="Mao Z."/>
            <person name="Pires J.C."/>
            <person name="Luo M."/>
            <person name="Kudrna D."/>
            <person name="Wing R.A."/>
            <person name="Meyers B.C."/>
            <person name="Yi K."/>
            <person name="Kong H."/>
            <person name="Lavrijsen P."/>
            <person name="Sunseri F."/>
            <person name="Falavigna A."/>
            <person name="Ye Y."/>
            <person name="Leebens-Mack J.H."/>
            <person name="Chen G."/>
        </authorList>
    </citation>
    <scope>NUCLEOTIDE SEQUENCE [LARGE SCALE GENOMIC DNA]</scope>
    <source>
        <strain evidence="6">cv. DH0086</strain>
    </source>
</reference>
<feature type="compositionally biased region" description="Pro residues" evidence="3">
    <location>
        <begin position="47"/>
        <end position="56"/>
    </location>
</feature>
<evidence type="ECO:0000256" key="4">
    <source>
        <dbReference type="SAM" id="SignalP"/>
    </source>
</evidence>
<keyword evidence="4" id="KW-0732">Signal</keyword>
<dbReference type="SUPFAM" id="SSF81901">
    <property type="entry name" value="HCP-like"/>
    <property type="match status" value="1"/>
</dbReference>
<dbReference type="InterPro" id="IPR002885">
    <property type="entry name" value="PPR_rpt"/>
</dbReference>
<feature type="repeat" description="PPR" evidence="2">
    <location>
        <begin position="293"/>
        <end position="327"/>
    </location>
</feature>
<dbReference type="PANTHER" id="PTHR47937:SF5">
    <property type="entry name" value="PENTATRICOPEPTIDE REPEAT-CONTAINING PROTEIN"/>
    <property type="match status" value="1"/>
</dbReference>
<dbReference type="InterPro" id="IPR052308">
    <property type="entry name" value="PPR_domain-containing"/>
</dbReference>
<feature type="chain" id="PRO_5024370160" description="Pentacotripeptide-repeat region of PRORP domain-containing protein" evidence="4">
    <location>
        <begin position="19"/>
        <end position="649"/>
    </location>
</feature>
<evidence type="ECO:0000256" key="2">
    <source>
        <dbReference type="PROSITE-ProRule" id="PRU00708"/>
    </source>
</evidence>
<dbReference type="Gramene" id="ONK69148">
    <property type="protein sequence ID" value="ONK69148"/>
    <property type="gene ID" value="A4U43_C05F19850"/>
</dbReference>
<dbReference type="AlphaFoldDB" id="A0A5P1ESX6"/>
<dbReference type="Proteomes" id="UP000243459">
    <property type="component" value="Chromosome 5"/>
</dbReference>
<evidence type="ECO:0008006" key="7">
    <source>
        <dbReference type="Google" id="ProtNLM"/>
    </source>
</evidence>
<evidence type="ECO:0000256" key="1">
    <source>
        <dbReference type="ARBA" id="ARBA00022737"/>
    </source>
</evidence>
<feature type="signal peptide" evidence="4">
    <location>
        <begin position="1"/>
        <end position="18"/>
    </location>
</feature>
<dbReference type="Pfam" id="PF01535">
    <property type="entry name" value="PPR"/>
    <property type="match status" value="5"/>
</dbReference>
<evidence type="ECO:0000313" key="5">
    <source>
        <dbReference type="EMBL" id="ONK69148.1"/>
    </source>
</evidence>
<proteinExistence type="predicted"/>
<evidence type="ECO:0000313" key="6">
    <source>
        <dbReference type="Proteomes" id="UP000243459"/>
    </source>
</evidence>
<keyword evidence="6" id="KW-1185">Reference proteome</keyword>
<feature type="repeat" description="PPR" evidence="2">
    <location>
        <begin position="403"/>
        <end position="437"/>
    </location>
</feature>
<feature type="repeat" description="PPR" evidence="2">
    <location>
        <begin position="333"/>
        <end position="367"/>
    </location>
</feature>
<feature type="repeat" description="PPR" evidence="2">
    <location>
        <begin position="218"/>
        <end position="248"/>
    </location>
</feature>
<dbReference type="Gene3D" id="1.25.40.10">
    <property type="entry name" value="Tetratricopeptide repeat domain"/>
    <property type="match status" value="5"/>
</dbReference>
<feature type="repeat" description="PPR" evidence="2">
    <location>
        <begin position="368"/>
        <end position="402"/>
    </location>
</feature>
<feature type="repeat" description="PPR" evidence="2">
    <location>
        <begin position="438"/>
        <end position="472"/>
    </location>
</feature>
<feature type="region of interest" description="Disordered" evidence="3">
    <location>
        <begin position="29"/>
        <end position="76"/>
    </location>
</feature>
<dbReference type="PANTHER" id="PTHR47937">
    <property type="entry name" value="PLASTID TRANSCRIPTIONALLY ACTIVE CHROMOSOME 2-LIKE PROTEIN"/>
    <property type="match status" value="1"/>
</dbReference>
<dbReference type="SUPFAM" id="SSF48452">
    <property type="entry name" value="TPR-like"/>
    <property type="match status" value="1"/>
</dbReference>
<gene>
    <name evidence="5" type="ORF">A4U43_C05F19850</name>
</gene>
<feature type="compositionally biased region" description="Low complexity" evidence="3">
    <location>
        <begin position="572"/>
        <end position="583"/>
    </location>
</feature>
<feature type="region of interest" description="Disordered" evidence="3">
    <location>
        <begin position="552"/>
        <end position="649"/>
    </location>
</feature>
<name>A0A5P1ESX6_ASPOF</name>
<evidence type="ECO:0000256" key="3">
    <source>
        <dbReference type="SAM" id="MobiDB-lite"/>
    </source>
</evidence>
<protein>
    <recommendedName>
        <fullName evidence="7">Pentacotripeptide-repeat region of PRORP domain-containing protein</fullName>
    </recommendedName>
</protein>
<feature type="compositionally biased region" description="Basic and acidic residues" evidence="3">
    <location>
        <begin position="552"/>
        <end position="571"/>
    </location>
</feature>
<dbReference type="InterPro" id="IPR011990">
    <property type="entry name" value="TPR-like_helical_dom_sf"/>
</dbReference>
<dbReference type="PROSITE" id="PS51375">
    <property type="entry name" value="PPR"/>
    <property type="match status" value="8"/>
</dbReference>
<dbReference type="Pfam" id="PF13041">
    <property type="entry name" value="PPR_2"/>
    <property type="match status" value="1"/>
</dbReference>
<feature type="compositionally biased region" description="Polar residues" evidence="3">
    <location>
        <begin position="640"/>
        <end position="649"/>
    </location>
</feature>